<sequence>MERELLDLFEAASKATDLAASNANGPEVSRCIEALNLLRAFPVTYDLLLSTQVGKRLRLLPKHPRERINTVASKLLELWKKLVLEEIAMRKKNGTFPIHKTSKAIPTKPIKLEEKKATTMADKNKINIEQRSNAKSGPKLNPLIKTYDPYRNQIRMIFLEAFSKVAGETDDEEVLDRVNGCDPIQAAISVETAMFMKLGKTYGTQQHKYSEIMSNMTDPNNPELRRKVLLGEIMPGKLISMTPVFRSLLSTDDHLLSNADRKKKKKKCR</sequence>
<dbReference type="InterPro" id="IPR036575">
    <property type="entry name" value="TFIIS_cen_dom_sf"/>
</dbReference>
<keyword evidence="10" id="KW-1185">Reference proteome</keyword>
<dbReference type="Gene3D" id="1.10.472.30">
    <property type="entry name" value="Transcription elongation factor S-II, central domain"/>
    <property type="match status" value="1"/>
</dbReference>
<dbReference type="Pfam" id="PF08711">
    <property type="entry name" value="Med26"/>
    <property type="match status" value="1"/>
</dbReference>
<evidence type="ECO:0000256" key="5">
    <source>
        <dbReference type="ARBA" id="ARBA00023242"/>
    </source>
</evidence>
<evidence type="ECO:0000256" key="1">
    <source>
        <dbReference type="ARBA" id="ARBA00004123"/>
    </source>
</evidence>
<dbReference type="Gene3D" id="1.20.930.10">
    <property type="entry name" value="Conserved domain common to transcription factors TFIIS, elongin A, CRSP70"/>
    <property type="match status" value="1"/>
</dbReference>
<dbReference type="SMART" id="SM00509">
    <property type="entry name" value="TFS2N"/>
    <property type="match status" value="1"/>
</dbReference>
<dbReference type="SUPFAM" id="SSF46942">
    <property type="entry name" value="Elongation factor TFIIS domain 2"/>
    <property type="match status" value="1"/>
</dbReference>
<comment type="subcellular location">
    <subcellularLocation>
        <location evidence="1 6">Nucleus</location>
    </subcellularLocation>
</comment>
<dbReference type="Pfam" id="PF07500">
    <property type="entry name" value="TFIIS_M"/>
    <property type="match status" value="1"/>
</dbReference>
<dbReference type="Proteomes" id="UP000436088">
    <property type="component" value="Unassembled WGS sequence"/>
</dbReference>
<evidence type="ECO:0000256" key="4">
    <source>
        <dbReference type="ARBA" id="ARBA00022833"/>
    </source>
</evidence>
<dbReference type="PANTHER" id="PTHR11477:SF0">
    <property type="entry name" value="IP08861P-RELATED"/>
    <property type="match status" value="1"/>
</dbReference>
<evidence type="ECO:0000313" key="10">
    <source>
        <dbReference type="Proteomes" id="UP000436088"/>
    </source>
</evidence>
<keyword evidence="4" id="KW-0862">Zinc</keyword>
<dbReference type="InterPro" id="IPR003617">
    <property type="entry name" value="TFIIS/CRSP70_N_sub"/>
</dbReference>
<feature type="domain" description="TFIIS central" evidence="8">
    <location>
        <begin position="150"/>
        <end position="243"/>
    </location>
</feature>
<dbReference type="PROSITE" id="PS51319">
    <property type="entry name" value="TFIIS_N"/>
    <property type="match status" value="1"/>
</dbReference>
<dbReference type="SUPFAM" id="SSF47676">
    <property type="entry name" value="Conserved domain common to transcription factors TFIIS, elongin A, CRSP70"/>
    <property type="match status" value="1"/>
</dbReference>
<evidence type="ECO:0000256" key="6">
    <source>
        <dbReference type="PROSITE-ProRule" id="PRU00649"/>
    </source>
</evidence>
<dbReference type="EMBL" id="VEPZ02000074">
    <property type="protein sequence ID" value="KAE8734041.1"/>
    <property type="molecule type" value="Genomic_DNA"/>
</dbReference>
<evidence type="ECO:0000259" key="8">
    <source>
        <dbReference type="PROSITE" id="PS51321"/>
    </source>
</evidence>
<dbReference type="InterPro" id="IPR017923">
    <property type="entry name" value="TFIIS_N"/>
</dbReference>
<evidence type="ECO:0000259" key="7">
    <source>
        <dbReference type="PROSITE" id="PS51319"/>
    </source>
</evidence>
<evidence type="ECO:0008006" key="11">
    <source>
        <dbReference type="Google" id="ProtNLM"/>
    </source>
</evidence>
<dbReference type="InterPro" id="IPR035100">
    <property type="entry name" value="TF_IIS-typ"/>
</dbReference>
<keyword evidence="5 6" id="KW-0539">Nucleus</keyword>
<accession>A0A6A3D3P7</accession>
<dbReference type="GO" id="GO:0005634">
    <property type="term" value="C:nucleus"/>
    <property type="evidence" value="ECO:0007669"/>
    <property type="project" value="UniProtKB-SubCell"/>
</dbReference>
<feature type="domain" description="TFIIS N-terminal" evidence="7">
    <location>
        <begin position="1"/>
        <end position="86"/>
    </location>
</feature>
<dbReference type="PROSITE" id="PS51321">
    <property type="entry name" value="TFIIS_CENTRAL"/>
    <property type="match status" value="1"/>
</dbReference>
<evidence type="ECO:0000256" key="2">
    <source>
        <dbReference type="ARBA" id="ARBA00022723"/>
    </source>
</evidence>
<dbReference type="GO" id="GO:0006351">
    <property type="term" value="P:DNA-templated transcription"/>
    <property type="evidence" value="ECO:0007669"/>
    <property type="project" value="InterPro"/>
</dbReference>
<protein>
    <recommendedName>
        <fullName evidence="11">TFIIS N-terminal domain-containing protein</fullName>
    </recommendedName>
</protein>
<dbReference type="GO" id="GO:0008270">
    <property type="term" value="F:zinc ion binding"/>
    <property type="evidence" value="ECO:0007669"/>
    <property type="project" value="UniProtKB-KW"/>
</dbReference>
<evidence type="ECO:0000313" key="9">
    <source>
        <dbReference type="EMBL" id="KAE8734041.1"/>
    </source>
</evidence>
<dbReference type="AlphaFoldDB" id="A0A6A3D3P7"/>
<organism evidence="9 10">
    <name type="scientific">Hibiscus syriacus</name>
    <name type="common">Rose of Sharon</name>
    <dbReference type="NCBI Taxonomy" id="106335"/>
    <lineage>
        <taxon>Eukaryota</taxon>
        <taxon>Viridiplantae</taxon>
        <taxon>Streptophyta</taxon>
        <taxon>Embryophyta</taxon>
        <taxon>Tracheophyta</taxon>
        <taxon>Spermatophyta</taxon>
        <taxon>Magnoliopsida</taxon>
        <taxon>eudicotyledons</taxon>
        <taxon>Gunneridae</taxon>
        <taxon>Pentapetalae</taxon>
        <taxon>rosids</taxon>
        <taxon>malvids</taxon>
        <taxon>Malvales</taxon>
        <taxon>Malvaceae</taxon>
        <taxon>Malvoideae</taxon>
        <taxon>Hibiscus</taxon>
    </lineage>
</organism>
<dbReference type="InterPro" id="IPR003618">
    <property type="entry name" value="TFIIS_cen_dom"/>
</dbReference>
<keyword evidence="3" id="KW-0863">Zinc-finger</keyword>
<keyword evidence="2" id="KW-0479">Metal-binding</keyword>
<dbReference type="SMART" id="SM00510">
    <property type="entry name" value="TFS2M"/>
    <property type="match status" value="1"/>
</dbReference>
<evidence type="ECO:0000256" key="3">
    <source>
        <dbReference type="ARBA" id="ARBA00022771"/>
    </source>
</evidence>
<reference evidence="9" key="1">
    <citation type="submission" date="2019-09" db="EMBL/GenBank/DDBJ databases">
        <title>Draft genome information of white flower Hibiscus syriacus.</title>
        <authorList>
            <person name="Kim Y.-M."/>
        </authorList>
    </citation>
    <scope>NUCLEOTIDE SEQUENCE [LARGE SCALE GENOMIC DNA]</scope>
    <source>
        <strain evidence="9">YM2019G1</strain>
    </source>
</reference>
<dbReference type="PIRSF" id="PIRSF006704">
    <property type="entry name" value="TF_IIS"/>
    <property type="match status" value="1"/>
</dbReference>
<comment type="caution">
    <text evidence="9">The sequence shown here is derived from an EMBL/GenBank/DDBJ whole genome shotgun (WGS) entry which is preliminary data.</text>
</comment>
<proteinExistence type="predicted"/>
<dbReference type="PANTHER" id="PTHR11477">
    <property type="entry name" value="TRANSCRIPTION FACTOR S-II ZINC FINGER DOMAIN-CONTAINING PROTEIN"/>
    <property type="match status" value="1"/>
</dbReference>
<dbReference type="InterPro" id="IPR035441">
    <property type="entry name" value="TFIIS/LEDGF_dom_sf"/>
</dbReference>
<gene>
    <name evidence="9" type="ORF">F3Y22_tig00000778pilonHSYRG00031</name>
</gene>
<dbReference type="CDD" id="cd00183">
    <property type="entry name" value="TFIIS_I"/>
    <property type="match status" value="1"/>
</dbReference>
<name>A0A6A3D3P7_HIBSY</name>